<dbReference type="EMBL" id="JABMCG010000120">
    <property type="protein sequence ID" value="NUU29130.1"/>
    <property type="molecule type" value="Genomic_DNA"/>
</dbReference>
<reference evidence="1 2" key="1">
    <citation type="submission" date="2020-05" db="EMBL/GenBank/DDBJ databases">
        <title>Genome Sequencing of Type Strains.</title>
        <authorList>
            <person name="Lemaire J.F."/>
            <person name="Inderbitzin P."/>
            <person name="Gregorio O.A."/>
            <person name="Collins S.B."/>
            <person name="Wespe N."/>
            <person name="Knight-Connoni V."/>
        </authorList>
    </citation>
    <scope>NUCLEOTIDE SEQUENCE [LARGE SCALE GENOMIC DNA]</scope>
    <source>
        <strain evidence="1 2">DSM 20512</strain>
    </source>
</reference>
<dbReference type="SUPFAM" id="SSF54427">
    <property type="entry name" value="NTF2-like"/>
    <property type="match status" value="1"/>
</dbReference>
<name>A0A850DY70_9MICO</name>
<proteinExistence type="predicted"/>
<dbReference type="InterPro" id="IPR032710">
    <property type="entry name" value="NTF2-like_dom_sf"/>
</dbReference>
<evidence type="ECO:0000313" key="1">
    <source>
        <dbReference type="EMBL" id="NUU29130.1"/>
    </source>
</evidence>
<protein>
    <submittedName>
        <fullName evidence="1">Uncharacterized protein</fullName>
    </submittedName>
</protein>
<dbReference type="Proteomes" id="UP000539146">
    <property type="component" value="Unassembled WGS sequence"/>
</dbReference>
<evidence type="ECO:0000313" key="2">
    <source>
        <dbReference type="Proteomes" id="UP000539146"/>
    </source>
</evidence>
<organism evidence="1 2">
    <name type="scientific">Curtobacterium citreum</name>
    <dbReference type="NCBI Taxonomy" id="2036"/>
    <lineage>
        <taxon>Bacteria</taxon>
        <taxon>Bacillati</taxon>
        <taxon>Actinomycetota</taxon>
        <taxon>Actinomycetes</taxon>
        <taxon>Micrococcales</taxon>
        <taxon>Microbacteriaceae</taxon>
        <taxon>Curtobacterium</taxon>
    </lineage>
</organism>
<dbReference type="AlphaFoldDB" id="A0A850DY70"/>
<dbReference type="RefSeq" id="WP_175326505.1">
    <property type="nucleotide sequence ID" value="NZ_BAAAWP010000001.1"/>
</dbReference>
<comment type="caution">
    <text evidence="1">The sequence shown here is derived from an EMBL/GenBank/DDBJ whole genome shotgun (WGS) entry which is preliminary data.</text>
</comment>
<accession>A0A850DY70</accession>
<gene>
    <name evidence="1" type="ORF">HP467_13590</name>
</gene>
<sequence>MPTPQQIRRGTLLGAATIAVVGVVAATAPSWSTTSVAVPPRSASARTVAETFWRAAEHRDCATMRALSDPDDTTWCVSWWDTSTGQDPHLLGHGRFSDPTAQPDDGTGETSVRFTVDVRNVSGMPDGWNEWGLFLRHTADGWRVSEEGVV</sequence>